<comment type="caution">
    <text evidence="1">The sequence shown here is derived from an EMBL/GenBank/DDBJ whole genome shotgun (WGS) entry which is preliminary data.</text>
</comment>
<evidence type="ECO:0000313" key="1">
    <source>
        <dbReference type="EMBL" id="MCB7283876.1"/>
    </source>
</evidence>
<accession>A0AAW4V6W0</accession>
<dbReference type="Proteomes" id="UP001199363">
    <property type="component" value="Unassembled WGS sequence"/>
</dbReference>
<dbReference type="EMBL" id="JAJCQG010000208">
    <property type="protein sequence ID" value="MCB7283876.1"/>
    <property type="molecule type" value="Genomic_DNA"/>
</dbReference>
<protein>
    <submittedName>
        <fullName evidence="1">Uncharacterized protein</fullName>
    </submittedName>
</protein>
<proteinExistence type="predicted"/>
<name>A0AAW4V6W0_PHOVU</name>
<gene>
    <name evidence="1" type="ORF">LI282_23080</name>
</gene>
<dbReference type="RefSeq" id="WP_227195694.1">
    <property type="nucleotide sequence ID" value="NZ_JAHOOU010000113.1"/>
</dbReference>
<organism evidence="1 2">
    <name type="scientific">Phocaeicola vulgatus</name>
    <name type="common">Bacteroides vulgatus</name>
    <dbReference type="NCBI Taxonomy" id="821"/>
    <lineage>
        <taxon>Bacteria</taxon>
        <taxon>Pseudomonadati</taxon>
        <taxon>Bacteroidota</taxon>
        <taxon>Bacteroidia</taxon>
        <taxon>Bacteroidales</taxon>
        <taxon>Bacteroidaceae</taxon>
        <taxon>Phocaeicola</taxon>
    </lineage>
</organism>
<sequence length="49" mass="5274">MKAKVIIAQATVETAGLLYGLVKKVTTKTAIKSYPSVDLENIKSLDPLL</sequence>
<dbReference type="AlphaFoldDB" id="A0AAW4V6W0"/>
<evidence type="ECO:0000313" key="2">
    <source>
        <dbReference type="Proteomes" id="UP001199363"/>
    </source>
</evidence>
<reference evidence="1" key="1">
    <citation type="submission" date="2021-10" db="EMBL/GenBank/DDBJ databases">
        <title>Collection of gut derived symbiotic bacterial strains cultured from healthy donors.</title>
        <authorList>
            <person name="Lin H."/>
            <person name="Littmann E."/>
            <person name="Kohout C."/>
            <person name="Pamer E.G."/>
        </authorList>
    </citation>
    <scope>NUCLEOTIDE SEQUENCE</scope>
    <source>
        <strain evidence="1">DFI.1.167</strain>
    </source>
</reference>